<gene>
    <name evidence="4" type="primary">HLCS</name>
    <name evidence="4" type="synonym">hlcs</name>
</gene>
<accession>A0A8C9RVE5</accession>
<sequence>MLITLCYVYLWVRFQKCYTLVIRSAVRRLCGSRVGFAFCTVKPGAPHGGHDTPVHRLNSARRPISEQPEDTVLLKRGNKVVYVTEPQACDFSKWTVPLGSSLLATPKTENSENIAFLIEATSEQGVAIKHYTSSNNKTLRWSDYCLPLALSPGQPFRAVAEASIDNFSHLGVAFMEDRLHLDNGLIPEKIVSVLLRESAFEELVENQKLDLNKQKDLLLNSATEETPLSQHIPYERRKVPEVGETNGAEQACDELQIAPELEIQESNPGDQEVSEKSGAVTDHHTEDYHMEGRHLHLSSCHECLELENSTILSVKFASAEDIPDLPDDYESGRDGVEEEWGEEESFVLRTKRANPGGKPPNVLVYTGGCERRFDRVHALLAECVDTDSYTVYHLRPPKALSEPWLNSALLLVLASDEPLAPQLCDRILAYLRLGGKMLSLCSSFCPAGLELAPRDAQQGRICRVSFTKANATELELHALASSHVFVQQEGGQAEYEGQVERWGELHGDSRDMVIVRVTHGKDGGEAVLCQVQLDVAPDSQDIQSLQDFEKLKVSNALRYEVLTEILSSLGLRCELSQVPPLSPVYLLSASQESQDTFLQWLRMQVDGEGVLRSSKLSLKAVSCAEAQAPLPEGTLALVTDPPEVLSEQFSLQTYSLHLHSRVLGRSLLFAETTSTTMDLLEGLMLRLPGEVGLIAIAARQTKGRGRGGNAWLSPSGCAMFTAHVRVEISSHLGQRIAFLQHLAALAVVEAVRTLPGYEDIDLRVKWPNDIYYSNVMKLGGVLVNSTVMGSTFHLLVGCGFNVDNSNPTICINDLVAQHNRQWGSTLELFSTSQLIARSISKLEKLIDTFQDMGPHGVLPLYYKRWVHSGTQVRLWSEDGPLADVVGLDEHGFLQVRSGEQGVVSVQPDGNSFDMLKNLVVTKQH</sequence>
<evidence type="ECO:0000259" key="3">
    <source>
        <dbReference type="PROSITE" id="PS51733"/>
    </source>
</evidence>
<dbReference type="PROSITE" id="PS51733">
    <property type="entry name" value="BPL_LPL_CATALYTIC"/>
    <property type="match status" value="1"/>
</dbReference>
<reference evidence="4" key="2">
    <citation type="submission" date="2025-08" db="UniProtKB">
        <authorList>
            <consortium name="Ensembl"/>
        </authorList>
    </citation>
    <scope>IDENTIFICATION</scope>
</reference>
<dbReference type="OrthoDB" id="10250105at2759"/>
<keyword evidence="2" id="KW-0436">Ligase</keyword>
<dbReference type="Pfam" id="PF03099">
    <property type="entry name" value="BPL_LplA_LipB"/>
    <property type="match status" value="1"/>
</dbReference>
<dbReference type="RefSeq" id="XP_018611036.2">
    <property type="nucleotide sequence ID" value="XM_018755520.2"/>
</dbReference>
<dbReference type="CDD" id="cd16442">
    <property type="entry name" value="BPL"/>
    <property type="match status" value="1"/>
</dbReference>
<dbReference type="Ensembl" id="ENSSFOT00015020414.2">
    <property type="protein sequence ID" value="ENSSFOP00015020181.2"/>
    <property type="gene ID" value="ENSSFOG00015012983.2"/>
</dbReference>
<reference evidence="4" key="3">
    <citation type="submission" date="2025-09" db="UniProtKB">
        <authorList>
            <consortium name="Ensembl"/>
        </authorList>
    </citation>
    <scope>IDENTIFICATION</scope>
</reference>
<dbReference type="PANTHER" id="PTHR12835:SF5">
    <property type="entry name" value="BIOTIN--PROTEIN LIGASE"/>
    <property type="match status" value="1"/>
</dbReference>
<dbReference type="InterPro" id="IPR004143">
    <property type="entry name" value="BPL_LPL_catalytic"/>
</dbReference>
<dbReference type="InterPro" id="IPR004408">
    <property type="entry name" value="Biotin_CoA_COase_ligase"/>
</dbReference>
<comment type="similarity">
    <text evidence="1">Belongs to the biotin--protein ligase family.</text>
</comment>
<dbReference type="Pfam" id="PF02237">
    <property type="entry name" value="BPL_C"/>
    <property type="match status" value="1"/>
</dbReference>
<reference evidence="4 5" key="1">
    <citation type="submission" date="2019-04" db="EMBL/GenBank/DDBJ databases">
        <authorList>
            <consortium name="Wellcome Sanger Institute Data Sharing"/>
        </authorList>
    </citation>
    <scope>NUCLEOTIDE SEQUENCE [LARGE SCALE GENOMIC DNA]</scope>
</reference>
<dbReference type="SUPFAM" id="SSF55681">
    <property type="entry name" value="Class II aaRS and biotin synthetases"/>
    <property type="match status" value="1"/>
</dbReference>
<feature type="domain" description="BPL/LPL catalytic" evidence="3">
    <location>
        <begin position="648"/>
        <end position="850"/>
    </location>
</feature>
<evidence type="ECO:0000313" key="4">
    <source>
        <dbReference type="Ensembl" id="ENSSFOP00015020181.2"/>
    </source>
</evidence>
<evidence type="ECO:0000256" key="2">
    <source>
        <dbReference type="ARBA" id="ARBA00022598"/>
    </source>
</evidence>
<proteinExistence type="inferred from homology"/>
<dbReference type="PANTHER" id="PTHR12835">
    <property type="entry name" value="BIOTIN PROTEIN LIGASE"/>
    <property type="match status" value="1"/>
</dbReference>
<evidence type="ECO:0000256" key="1">
    <source>
        <dbReference type="ARBA" id="ARBA00009934"/>
    </source>
</evidence>
<protein>
    <submittedName>
        <fullName evidence="4">Holocarboxylase synthetase</fullName>
    </submittedName>
</protein>
<evidence type="ECO:0000313" key="5">
    <source>
        <dbReference type="Proteomes" id="UP000694397"/>
    </source>
</evidence>
<organism evidence="4 5">
    <name type="scientific">Scleropages formosus</name>
    <name type="common">Asian bonytongue</name>
    <name type="synonym">Osteoglossum formosum</name>
    <dbReference type="NCBI Taxonomy" id="113540"/>
    <lineage>
        <taxon>Eukaryota</taxon>
        <taxon>Metazoa</taxon>
        <taxon>Chordata</taxon>
        <taxon>Craniata</taxon>
        <taxon>Vertebrata</taxon>
        <taxon>Euteleostomi</taxon>
        <taxon>Actinopterygii</taxon>
        <taxon>Neopterygii</taxon>
        <taxon>Teleostei</taxon>
        <taxon>Osteoglossocephala</taxon>
        <taxon>Osteoglossomorpha</taxon>
        <taxon>Osteoglossiformes</taxon>
        <taxon>Osteoglossidae</taxon>
        <taxon>Scleropages</taxon>
    </lineage>
</organism>
<dbReference type="Proteomes" id="UP000694397">
    <property type="component" value="Chromosome 4"/>
</dbReference>
<dbReference type="Gene3D" id="3.30.930.10">
    <property type="entry name" value="Bira Bifunctional Protein, Domain 2"/>
    <property type="match status" value="1"/>
</dbReference>
<dbReference type="NCBIfam" id="TIGR00121">
    <property type="entry name" value="birA_ligase"/>
    <property type="match status" value="1"/>
</dbReference>
<dbReference type="InterPro" id="IPR003142">
    <property type="entry name" value="BPL_C"/>
</dbReference>
<keyword evidence="5" id="KW-1185">Reference proteome</keyword>
<dbReference type="GO" id="GO:0005737">
    <property type="term" value="C:cytoplasm"/>
    <property type="evidence" value="ECO:0007669"/>
    <property type="project" value="TreeGrafter"/>
</dbReference>
<dbReference type="AlphaFoldDB" id="A0A8C9RVE5"/>
<dbReference type="GO" id="GO:0004077">
    <property type="term" value="F:biotin--[biotin carboxyl-carrier protein] ligase activity"/>
    <property type="evidence" value="ECO:0007669"/>
    <property type="project" value="InterPro"/>
</dbReference>
<dbReference type="GeneID" id="108936248"/>
<name>A0A8C9RVE5_SCLFO</name>
<dbReference type="GeneTree" id="ENSGT00390000002960"/>
<dbReference type="InterPro" id="IPR045864">
    <property type="entry name" value="aa-tRNA-synth_II/BPL/LPL"/>
</dbReference>